<evidence type="ECO:0000256" key="7">
    <source>
        <dbReference type="ARBA" id="ARBA00023136"/>
    </source>
</evidence>
<comment type="similarity">
    <text evidence="2 9">Belongs to the sulfotransferase 2 family.</text>
</comment>
<accession>A0ABP0H354</accession>
<dbReference type="Pfam" id="PF03567">
    <property type="entry name" value="Sulfotransfer_2"/>
    <property type="match status" value="1"/>
</dbReference>
<dbReference type="Proteomes" id="UP001642483">
    <property type="component" value="Unassembled WGS sequence"/>
</dbReference>
<keyword evidence="6 9" id="KW-0333">Golgi apparatus</keyword>
<evidence type="ECO:0000256" key="6">
    <source>
        <dbReference type="ARBA" id="ARBA00023034"/>
    </source>
</evidence>
<evidence type="ECO:0000256" key="3">
    <source>
        <dbReference type="ARBA" id="ARBA00022679"/>
    </source>
</evidence>
<comment type="caution">
    <text evidence="10">The sequence shown here is derived from an EMBL/GenBank/DDBJ whole genome shotgun (WGS) entry which is preliminary data.</text>
</comment>
<keyword evidence="11" id="KW-1185">Reference proteome</keyword>
<gene>
    <name evidence="10" type="ORF">CVLEPA_LOCUS30657</name>
</gene>
<keyword evidence="9" id="KW-0119">Carbohydrate metabolism</keyword>
<evidence type="ECO:0000256" key="2">
    <source>
        <dbReference type="ARBA" id="ARBA00006339"/>
    </source>
</evidence>
<keyword evidence="5 9" id="KW-1133">Transmembrane helix</keyword>
<dbReference type="EC" id="2.8.2.-" evidence="9"/>
<evidence type="ECO:0000313" key="10">
    <source>
        <dbReference type="EMBL" id="CAK8697429.1"/>
    </source>
</evidence>
<keyword evidence="7 9" id="KW-0472">Membrane</keyword>
<dbReference type="EMBL" id="CAWYQH010000163">
    <property type="protein sequence ID" value="CAK8697429.1"/>
    <property type="molecule type" value="Genomic_DNA"/>
</dbReference>
<evidence type="ECO:0000256" key="1">
    <source>
        <dbReference type="ARBA" id="ARBA00004323"/>
    </source>
</evidence>
<dbReference type="PANTHER" id="PTHR12137">
    <property type="entry name" value="CARBOHYDRATE SULFOTRANSFERASE"/>
    <property type="match status" value="1"/>
</dbReference>
<proteinExistence type="inferred from homology"/>
<name>A0ABP0H354_CLALP</name>
<evidence type="ECO:0000313" key="11">
    <source>
        <dbReference type="Proteomes" id="UP001642483"/>
    </source>
</evidence>
<organism evidence="10 11">
    <name type="scientific">Clavelina lepadiformis</name>
    <name type="common">Light-bulb sea squirt</name>
    <name type="synonym">Ascidia lepadiformis</name>
    <dbReference type="NCBI Taxonomy" id="159417"/>
    <lineage>
        <taxon>Eukaryota</taxon>
        <taxon>Metazoa</taxon>
        <taxon>Chordata</taxon>
        <taxon>Tunicata</taxon>
        <taxon>Ascidiacea</taxon>
        <taxon>Aplousobranchia</taxon>
        <taxon>Clavelinidae</taxon>
        <taxon>Clavelina</taxon>
    </lineage>
</organism>
<dbReference type="InterPro" id="IPR005331">
    <property type="entry name" value="Sulfotransferase"/>
</dbReference>
<keyword evidence="3 9" id="KW-0808">Transferase</keyword>
<evidence type="ECO:0000256" key="9">
    <source>
        <dbReference type="RuleBase" id="RU364020"/>
    </source>
</evidence>
<feature type="transmembrane region" description="Helical" evidence="9">
    <location>
        <begin position="6"/>
        <end position="22"/>
    </location>
</feature>
<dbReference type="InterPro" id="IPR018011">
    <property type="entry name" value="Carb_sulfotrans_8-10"/>
</dbReference>
<dbReference type="PANTHER" id="PTHR12137:SF54">
    <property type="entry name" value="CARBOHYDRATE SULFOTRANSFERASE"/>
    <property type="match status" value="1"/>
</dbReference>
<keyword evidence="9" id="KW-0735">Signal-anchor</keyword>
<keyword evidence="8 9" id="KW-0325">Glycoprotein</keyword>
<keyword evidence="4 9" id="KW-0812">Transmembrane</keyword>
<evidence type="ECO:0000256" key="5">
    <source>
        <dbReference type="ARBA" id="ARBA00022989"/>
    </source>
</evidence>
<evidence type="ECO:0000256" key="8">
    <source>
        <dbReference type="ARBA" id="ARBA00023180"/>
    </source>
</evidence>
<comment type="subcellular location">
    <subcellularLocation>
        <location evidence="1 9">Golgi apparatus membrane</location>
        <topology evidence="1 9">Single-pass type II membrane protein</topology>
    </subcellularLocation>
</comment>
<sequence length="327" mass="38403">MDFKAVFAICLLIAIISMFYFYKSESRFCIGIQPKQYAGIEERQISLNVAAVLQWERQQTMRIMCEKYSLSPKEKKMIASKQNVKVVCSNAYKLCVCRIGKCGSTAWLRTLGVMEDFLSTDEYFLLRKDFSDTLRKSDSKLAKKYITVNNNSSEYLNLIMVRNPFDRIVSAYRGKLVPDGKGFSSYYEKLSKQIHLRFQNTQDKSNKKKRNDTASFEEFVHFLLNTSLPGDFHWSFFNTKCNPCLVEYGYIAKMETINEERLYLGQFLNLSEEHQKVFFARYKPDNETPKLTREYFEEIPRSLAQKLYRKYQVDFDLFGYAPPKGLF</sequence>
<reference evidence="10 11" key="1">
    <citation type="submission" date="2024-02" db="EMBL/GenBank/DDBJ databases">
        <authorList>
            <person name="Daric V."/>
            <person name="Darras S."/>
        </authorList>
    </citation>
    <scope>NUCLEOTIDE SEQUENCE [LARGE SCALE GENOMIC DNA]</scope>
</reference>
<protein>
    <recommendedName>
        <fullName evidence="9">Carbohydrate sulfotransferase</fullName>
        <ecNumber evidence="9">2.8.2.-</ecNumber>
    </recommendedName>
</protein>
<evidence type="ECO:0000256" key="4">
    <source>
        <dbReference type="ARBA" id="ARBA00022692"/>
    </source>
</evidence>